<protein>
    <recommendedName>
        <fullName evidence="4">DNA-binding protein</fullName>
    </recommendedName>
</protein>
<dbReference type="HOGENOM" id="CLU_004188_0_0_11"/>
<proteinExistence type="predicted"/>
<dbReference type="EMBL" id="FR845719">
    <property type="protein sequence ID" value="CCA60317.1"/>
    <property type="molecule type" value="Genomic_DNA"/>
</dbReference>
<evidence type="ECO:0000313" key="2">
    <source>
        <dbReference type="EMBL" id="CCA60317.1"/>
    </source>
</evidence>
<evidence type="ECO:0000313" key="3">
    <source>
        <dbReference type="Proteomes" id="UP000006854"/>
    </source>
</evidence>
<evidence type="ECO:0000256" key="1">
    <source>
        <dbReference type="SAM" id="MobiDB-lite"/>
    </source>
</evidence>
<dbReference type="Proteomes" id="UP000006854">
    <property type="component" value="Chromosome"/>
</dbReference>
<reference evidence="2 3" key="1">
    <citation type="journal article" date="2011" name="BMC Genomics">
        <title>Genome-wide analysis of the role of GlnR in Streptomyces venezuelae provides new insights into global nitrogen regulation in actinomycetes.</title>
        <authorList>
            <person name="Pullan S.T."/>
            <person name="Bibb M.J."/>
            <person name="Merrick M."/>
        </authorList>
    </citation>
    <scope>NUCLEOTIDE SEQUENCE [LARGE SCALE GENOMIC DNA]</scope>
    <source>
        <strain evidence="2">ATCC 10712</strain>
    </source>
</reference>
<dbReference type="KEGG" id="sve:SVEN_7031"/>
<dbReference type="PATRIC" id="fig|953739.5.peg.2248"/>
<organism evidence="2 3">
    <name type="scientific">Streptomyces venezuelae (strain ATCC 10712 / CBS 650.69 / DSM 40230 / JCM 4526 / NBRC 13096 / PD 04745)</name>
    <dbReference type="NCBI Taxonomy" id="953739"/>
    <lineage>
        <taxon>Bacteria</taxon>
        <taxon>Bacillati</taxon>
        <taxon>Actinomycetota</taxon>
        <taxon>Actinomycetes</taxon>
        <taxon>Kitasatosporales</taxon>
        <taxon>Streptomycetaceae</taxon>
        <taxon>Streptomyces</taxon>
    </lineage>
</organism>
<evidence type="ECO:0008006" key="4">
    <source>
        <dbReference type="Google" id="ProtNLM"/>
    </source>
</evidence>
<dbReference type="eggNOG" id="ENOG5033QUQ">
    <property type="taxonomic scope" value="Bacteria"/>
</dbReference>
<accession>F2RKG1</accession>
<name>F2RKG1_STRVP</name>
<feature type="region of interest" description="Disordered" evidence="1">
    <location>
        <begin position="524"/>
        <end position="557"/>
    </location>
</feature>
<gene>
    <name evidence="2" type="ordered locus">SVEN_7031</name>
</gene>
<feature type="region of interest" description="Disordered" evidence="1">
    <location>
        <begin position="721"/>
        <end position="754"/>
    </location>
</feature>
<sequence>MSAGHARILSMIASLEALLPATGRTHVSTTYADWVAAHDPDAAAEAREVNEAMGAELSRSWTKPGAFVDTMAWRARQLPVAHLPWFWDTVGHRLIGYGSRPGGRAFVAARTAEAEHGLTVDPAYRRANGLLFARGGAMPAKEFGAHQKFLTESLDPVEAHSALGDFLTAWAASKADLPADLVRRVRASAKAARLGDDEVARVVAAILSVTRKKSVPDTLLTAAEPVLTAHPPTDEVAAGFLEVFPESATDGGAWLRMLIGCGATEAMEAGRLVPEGGLHHWVGHFVHMYQYTRVADGGVGRQQLPPEFLDLVGRLGPRLRAAGAAVTVHTTRHHYQGFDADVLDACLAAGVTVVDPGPETRMRFWGERSRRDLTALAADPVFGPRLEGTVHAGLMPNWYGAPARKPGSAVTLLPGNEGIAHEVAVRVGKLVDIVGGGGMGGAEESVSELETLLDRPTVSALDGIVDALADASAAGALRRSLAAGLPEELAWPALEAVYEEFAAEEAGTGETVITADTAAAADTPATAATTSTAVTPAPTDTADTAATGDTSATGEPEVPGALAAVGAAGLPGVAGVTCTWPVLTVFGRDRAVAVAPDGVRGSCRFTVPPEATQFAVHYVGGSFLVSWTLKDRAYHCETAVWADRPDEPFTPEQTGGLVPYGGSLDGAYGFQFETADGGGRHGGLRVTRPGGTEGIDRDELQLADGTRVWTNAVYGRRPWETVDPVTGERQGATPLPDFPGRPADSDPAGESSEAGMTLAHEALQLAPLPAGTTDSPLGSRDGLVGTRVLFRTRHGGNAPDHYLLESVDGRTARFDVDRPGQEPWGLWAPPEGAVEDVVLAEAQTRTGVRAYTADGVLLWELDGHHSPQHPRVKPARRLTPSHGVALPPAFWYLLRTRDTAGSKALRTVERRTADTLLAAALDGTETLRAAVARELPEVTAPVLVEAVVAVAERAARVEQRRRALHRRVTLLAEAPPVLPSRPVPDTELMPALFGLVPAGQRDTWRRTADAAQPATLSALAADGACLAGTIVEEVRRLSPPAPPHDWSQLLGAVDAVAWRAAVAPTPDTDRAALLALLETWADQPFARPGSRWWIGRASDPAPLKELRDGGTIVASAAVWDGGSARWFVAPATGDTEADPVPAALPDARLVRVERDDAARLRALFAAIEAHGPLPVPEAAAARFAELTGVRRPVARLVVAGLVGRFDRDEDLALARKAPYKASPMTAEAYQKLRGRLGGAGRRAVLAAALPEDPAELWRPGGVLAAVERMAAEWRERIGQRPEVHDEAADTLEADLGLGEVWARRLAGGYEAAEDGTVPAAGWDLAAPRYGRGVEVRALPPEGPEPPYGTPVGLPLDRIASALVWACVDRPVGDPATAGAAALYERLRAELARPELLVEVTDGRVEDTPERLAERFGPARLPVSLDRRKEEGELPPMTAYDSGPLVVCAPGGQAFLRPALAADPEAWRRVREVTGLTEELDRLAPLLPGGGLDRMMRRAASGAVPDGAYEADPRQSCPDLVARVAEELGTGTDPAALYLQLAALAAPTDRNVRRWNGWTTKRHAEVRAELLATGAVLEAKRARAGRTLFLPGEWTELKSPHLPLEKAKLASHRVRPLWGNQIRAPFLRVLPTAPLHEMFAEAWERVRERGA</sequence>
<keyword evidence="3" id="KW-1185">Reference proteome</keyword>